<protein>
    <submittedName>
        <fullName evidence="1">Uncharacterized protein</fullName>
    </submittedName>
</protein>
<evidence type="ECO:0000313" key="2">
    <source>
        <dbReference type="Proteomes" id="UP000829364"/>
    </source>
</evidence>
<name>A0A9Q8VBH8_9HYPO</name>
<keyword evidence="2" id="KW-1185">Reference proteome</keyword>
<dbReference type="Proteomes" id="UP000829364">
    <property type="component" value="Chromosome 4"/>
</dbReference>
<dbReference type="EMBL" id="CP086357">
    <property type="protein sequence ID" value="UNI18827.1"/>
    <property type="molecule type" value="Genomic_DNA"/>
</dbReference>
<proteinExistence type="predicted"/>
<dbReference type="GeneID" id="72067023"/>
<accession>A0A9Q8VBH8</accession>
<dbReference type="AlphaFoldDB" id="A0A9Q8VBH8"/>
<dbReference type="OrthoDB" id="10370120at2759"/>
<sequence length="218" mass="24970">MNVAKGPPSSASSHGTVSFGNNFTKRVDILVYPEEFHHWLEQIRECAEEAGLREHLDDAIARPADAGLKQAVFDKERALLNSLIFDSVKLQDEVAKTLNQNLSIASPKDVVAAVRRSLVRPAFYYQTLNKFMQFWQLNDGEDDPVLRLRLLQKDWDYIKACDMGTSDDVYVSVVQHYLGRTVHGNCLRDELLENEAYAKLKAEDVRDWLKKRFQLSEL</sequence>
<gene>
    <name evidence="1" type="ORF">JDV02_005073</name>
</gene>
<dbReference type="RefSeq" id="XP_047842308.1">
    <property type="nucleotide sequence ID" value="XM_047986328.1"/>
</dbReference>
<organism evidence="1 2">
    <name type="scientific">Purpureocillium takamizusanense</name>
    <dbReference type="NCBI Taxonomy" id="2060973"/>
    <lineage>
        <taxon>Eukaryota</taxon>
        <taxon>Fungi</taxon>
        <taxon>Dikarya</taxon>
        <taxon>Ascomycota</taxon>
        <taxon>Pezizomycotina</taxon>
        <taxon>Sordariomycetes</taxon>
        <taxon>Hypocreomycetidae</taxon>
        <taxon>Hypocreales</taxon>
        <taxon>Ophiocordycipitaceae</taxon>
        <taxon>Purpureocillium</taxon>
    </lineage>
</organism>
<reference evidence="1" key="1">
    <citation type="submission" date="2021-11" db="EMBL/GenBank/DDBJ databases">
        <title>Purpureocillium_takamizusanense_genome.</title>
        <authorList>
            <person name="Nguyen N.-H."/>
        </authorList>
    </citation>
    <scope>NUCLEOTIDE SEQUENCE</scope>
    <source>
        <strain evidence="1">PT3</strain>
    </source>
</reference>
<dbReference type="KEGG" id="ptkz:JDV02_005073"/>
<evidence type="ECO:0000313" key="1">
    <source>
        <dbReference type="EMBL" id="UNI18827.1"/>
    </source>
</evidence>